<dbReference type="InterPro" id="IPR029787">
    <property type="entry name" value="Nucleotide_cyclase"/>
</dbReference>
<feature type="non-terminal residue" evidence="2">
    <location>
        <position position="99"/>
    </location>
</feature>
<dbReference type="NCBIfam" id="TIGR00254">
    <property type="entry name" value="GGDEF"/>
    <property type="match status" value="1"/>
</dbReference>
<dbReference type="AlphaFoldDB" id="A0A7X5N3M3"/>
<dbReference type="Pfam" id="PF00990">
    <property type="entry name" value="GGDEF"/>
    <property type="match status" value="1"/>
</dbReference>
<accession>A0A7X5N3M3</accession>
<protein>
    <submittedName>
        <fullName evidence="2">GGDEF domain-containing protein</fullName>
    </submittedName>
</protein>
<dbReference type="PANTHER" id="PTHR46663">
    <property type="entry name" value="DIGUANYLATE CYCLASE DGCT-RELATED"/>
    <property type="match status" value="1"/>
</dbReference>
<evidence type="ECO:0000313" key="3">
    <source>
        <dbReference type="Proteomes" id="UP000471082"/>
    </source>
</evidence>
<comment type="caution">
    <text evidence="2">The sequence shown here is derived from an EMBL/GenBank/DDBJ whole genome shotgun (WGS) entry which is preliminary data.</text>
</comment>
<feature type="domain" description="GGDEF" evidence="1">
    <location>
        <begin position="28"/>
        <end position="99"/>
    </location>
</feature>
<dbReference type="InterPro" id="IPR000160">
    <property type="entry name" value="GGDEF_dom"/>
</dbReference>
<feature type="non-terminal residue" evidence="2">
    <location>
        <position position="1"/>
    </location>
</feature>
<dbReference type="SUPFAM" id="SSF55073">
    <property type="entry name" value="Nucleotide cyclase"/>
    <property type="match status" value="1"/>
</dbReference>
<proteinExistence type="predicted"/>
<dbReference type="PANTHER" id="PTHR46663:SF3">
    <property type="entry name" value="SLL0267 PROTEIN"/>
    <property type="match status" value="1"/>
</dbReference>
<sequence length="99" mass="11178">DRLTGLPNRFLLREQAENAIREAHERGQVLAMLLIDLDGFKSINDSFGHATGDNLLKLASARLHQHLRNSDLFGRFSDDEFIVLLRDLSEPEDAGHVAR</sequence>
<dbReference type="CDD" id="cd01949">
    <property type="entry name" value="GGDEF"/>
    <property type="match status" value="1"/>
</dbReference>
<evidence type="ECO:0000313" key="2">
    <source>
        <dbReference type="EMBL" id="NEL80791.1"/>
    </source>
</evidence>
<dbReference type="PROSITE" id="PS50887">
    <property type="entry name" value="GGDEF"/>
    <property type="match status" value="1"/>
</dbReference>
<evidence type="ECO:0000259" key="1">
    <source>
        <dbReference type="PROSITE" id="PS50887"/>
    </source>
</evidence>
<dbReference type="InterPro" id="IPR052163">
    <property type="entry name" value="DGC-Regulatory_Protein"/>
</dbReference>
<reference evidence="2 3" key="1">
    <citation type="submission" date="2019-11" db="EMBL/GenBank/DDBJ databases">
        <title>Genome-resolved metagenomics to study the prevalence of co-infection and intraspecific heterogeneity among plant pathogen metapopulations.</title>
        <authorList>
            <person name="Newberry E."/>
            <person name="Bhandari R."/>
            <person name="Kemble J."/>
            <person name="Sikora E."/>
            <person name="Potnis N."/>
        </authorList>
    </citation>
    <scope>NUCLEOTIDE SEQUENCE [LARGE SCALE GENOMIC DNA]</scope>
    <source>
        <strain evidence="2">Xp_Tom_Tuscaloosa_18b</strain>
    </source>
</reference>
<dbReference type="EMBL" id="JAAGYU010001922">
    <property type="protein sequence ID" value="NEL80791.1"/>
    <property type="molecule type" value="Genomic_DNA"/>
</dbReference>
<dbReference type="Gene3D" id="3.30.70.270">
    <property type="match status" value="1"/>
</dbReference>
<dbReference type="InterPro" id="IPR043128">
    <property type="entry name" value="Rev_trsase/Diguanyl_cyclase"/>
</dbReference>
<gene>
    <name evidence="2" type="ORF">G3W61_31580</name>
</gene>
<dbReference type="SMART" id="SM00267">
    <property type="entry name" value="GGDEF"/>
    <property type="match status" value="1"/>
</dbReference>
<name>A0A7X5N3M3_XANPE</name>
<organism evidence="2 3">
    <name type="scientific">Xanthomonas perforans</name>
    <dbReference type="NCBI Taxonomy" id="442694"/>
    <lineage>
        <taxon>Bacteria</taxon>
        <taxon>Pseudomonadati</taxon>
        <taxon>Pseudomonadota</taxon>
        <taxon>Gammaproteobacteria</taxon>
        <taxon>Lysobacterales</taxon>
        <taxon>Lysobacteraceae</taxon>
        <taxon>Xanthomonas</taxon>
    </lineage>
</organism>
<dbReference type="Proteomes" id="UP000471082">
    <property type="component" value="Unassembled WGS sequence"/>
</dbReference>